<gene>
    <name evidence="1" type="ORF">PsYK624_102460</name>
</gene>
<keyword evidence="2" id="KW-1185">Reference proteome</keyword>
<proteinExistence type="predicted"/>
<dbReference type="AlphaFoldDB" id="A0A9P3LGR1"/>
<evidence type="ECO:0000313" key="1">
    <source>
        <dbReference type="EMBL" id="GJE94078.1"/>
    </source>
</evidence>
<comment type="caution">
    <text evidence="1">The sequence shown here is derived from an EMBL/GenBank/DDBJ whole genome shotgun (WGS) entry which is preliminary data.</text>
</comment>
<sequence>MDTLLCTVHVGNARLRIGRSTNPFARQSAYLTLAHRRTLLNCGRGEGPTAATIRCWGAWRVSRARDEADRGGPRAQWQDQSA</sequence>
<reference evidence="1 2" key="1">
    <citation type="submission" date="2021-08" db="EMBL/GenBank/DDBJ databases">
        <title>Draft Genome Sequence of Phanerochaete sordida strain YK-624.</title>
        <authorList>
            <person name="Mori T."/>
            <person name="Dohra H."/>
            <person name="Suzuki T."/>
            <person name="Kawagishi H."/>
            <person name="Hirai H."/>
        </authorList>
    </citation>
    <scope>NUCLEOTIDE SEQUENCE [LARGE SCALE GENOMIC DNA]</scope>
    <source>
        <strain evidence="1 2">YK-624</strain>
    </source>
</reference>
<accession>A0A9P3LGR1</accession>
<organism evidence="1 2">
    <name type="scientific">Phanerochaete sordida</name>
    <dbReference type="NCBI Taxonomy" id="48140"/>
    <lineage>
        <taxon>Eukaryota</taxon>
        <taxon>Fungi</taxon>
        <taxon>Dikarya</taxon>
        <taxon>Basidiomycota</taxon>
        <taxon>Agaricomycotina</taxon>
        <taxon>Agaricomycetes</taxon>
        <taxon>Polyporales</taxon>
        <taxon>Phanerochaetaceae</taxon>
        <taxon>Phanerochaete</taxon>
    </lineage>
</organism>
<protein>
    <submittedName>
        <fullName evidence="1">Uncharacterized protein</fullName>
    </submittedName>
</protein>
<dbReference type="EMBL" id="BPQB01000037">
    <property type="protein sequence ID" value="GJE94078.1"/>
    <property type="molecule type" value="Genomic_DNA"/>
</dbReference>
<name>A0A9P3LGR1_9APHY</name>
<dbReference type="Proteomes" id="UP000703269">
    <property type="component" value="Unassembled WGS sequence"/>
</dbReference>
<evidence type="ECO:0000313" key="2">
    <source>
        <dbReference type="Proteomes" id="UP000703269"/>
    </source>
</evidence>